<feature type="domain" description="Calpain catalytic" evidence="7">
    <location>
        <begin position="164"/>
        <end position="478"/>
    </location>
</feature>
<evidence type="ECO:0000259" key="7">
    <source>
        <dbReference type="PROSITE" id="PS50203"/>
    </source>
</evidence>
<dbReference type="VEuPathDB" id="AmoebaDB:NAEGRDRAFT_69449"/>
<evidence type="ECO:0000256" key="6">
    <source>
        <dbReference type="PROSITE-ProRule" id="PRU00239"/>
    </source>
</evidence>
<gene>
    <name evidence="8" type="ORF">NAEGRDRAFT_69449</name>
</gene>
<feature type="active site" evidence="5 6">
    <location>
        <position position="226"/>
    </location>
</feature>
<protein>
    <submittedName>
        <fullName evidence="8">Predicted protein</fullName>
    </submittedName>
</protein>
<dbReference type="InterPro" id="IPR022684">
    <property type="entry name" value="Calpain_cysteine_protease"/>
</dbReference>
<dbReference type="InterPro" id="IPR038765">
    <property type="entry name" value="Papain-like_cys_pep_sf"/>
</dbReference>
<dbReference type="STRING" id="5762.D2VKM8"/>
<evidence type="ECO:0000256" key="3">
    <source>
        <dbReference type="ARBA" id="ARBA00022801"/>
    </source>
</evidence>
<keyword evidence="3 6" id="KW-0378">Hydrolase</keyword>
<evidence type="ECO:0000256" key="4">
    <source>
        <dbReference type="ARBA" id="ARBA00022807"/>
    </source>
</evidence>
<name>D2VKM8_NAEGR</name>
<dbReference type="GO" id="GO:0004198">
    <property type="term" value="F:calcium-dependent cysteine-type endopeptidase activity"/>
    <property type="evidence" value="ECO:0007669"/>
    <property type="project" value="InterPro"/>
</dbReference>
<dbReference type="PROSITE" id="PS50203">
    <property type="entry name" value="CALPAIN_CAT"/>
    <property type="match status" value="1"/>
</dbReference>
<organism evidence="9">
    <name type="scientific">Naegleria gruberi</name>
    <name type="common">Amoeba</name>
    <dbReference type="NCBI Taxonomy" id="5762"/>
    <lineage>
        <taxon>Eukaryota</taxon>
        <taxon>Discoba</taxon>
        <taxon>Heterolobosea</taxon>
        <taxon>Tetramitia</taxon>
        <taxon>Eutetramitia</taxon>
        <taxon>Vahlkampfiidae</taxon>
        <taxon>Naegleria</taxon>
    </lineage>
</organism>
<dbReference type="EMBL" id="GG738878">
    <property type="protein sequence ID" value="EFC42715.1"/>
    <property type="molecule type" value="Genomic_DNA"/>
</dbReference>
<dbReference type="SMART" id="SM00230">
    <property type="entry name" value="CysPc"/>
    <property type="match status" value="1"/>
</dbReference>
<evidence type="ECO:0000313" key="8">
    <source>
        <dbReference type="EMBL" id="EFC42715.1"/>
    </source>
</evidence>
<keyword evidence="9" id="KW-1185">Reference proteome</keyword>
<dbReference type="eggNOG" id="KOG0045">
    <property type="taxonomic scope" value="Eukaryota"/>
</dbReference>
<reference evidence="8 9" key="1">
    <citation type="journal article" date="2010" name="Cell">
        <title>The genome of Naegleria gruberi illuminates early eukaryotic versatility.</title>
        <authorList>
            <person name="Fritz-Laylin L.K."/>
            <person name="Prochnik S.E."/>
            <person name="Ginger M.L."/>
            <person name="Dacks J.B."/>
            <person name="Carpenter M.L."/>
            <person name="Field M.C."/>
            <person name="Kuo A."/>
            <person name="Paredez A."/>
            <person name="Chapman J."/>
            <person name="Pham J."/>
            <person name="Shu S."/>
            <person name="Neupane R."/>
            <person name="Cipriano M."/>
            <person name="Mancuso J."/>
            <person name="Tu H."/>
            <person name="Salamov A."/>
            <person name="Lindquist E."/>
            <person name="Shapiro H."/>
            <person name="Lucas S."/>
            <person name="Grigoriev I.V."/>
            <person name="Cande W.Z."/>
            <person name="Fulton C."/>
            <person name="Rokhsar D.S."/>
            <person name="Dawson S.C."/>
        </authorList>
    </citation>
    <scope>NUCLEOTIDE SEQUENCE [LARGE SCALE GENOMIC DNA]</scope>
    <source>
        <strain evidence="8 9">NEG-M</strain>
    </source>
</reference>
<evidence type="ECO:0000256" key="1">
    <source>
        <dbReference type="ARBA" id="ARBA00007623"/>
    </source>
</evidence>
<feature type="active site" evidence="5 6">
    <location>
        <position position="382"/>
    </location>
</feature>
<dbReference type="PRINTS" id="PR00704">
    <property type="entry name" value="CALPAIN"/>
</dbReference>
<dbReference type="Gene3D" id="3.90.70.10">
    <property type="entry name" value="Cysteine proteinases"/>
    <property type="match status" value="1"/>
</dbReference>
<evidence type="ECO:0000256" key="5">
    <source>
        <dbReference type="PIRSR" id="PIRSR622684-1"/>
    </source>
</evidence>
<dbReference type="Proteomes" id="UP000006671">
    <property type="component" value="Unassembled WGS sequence"/>
</dbReference>
<dbReference type="GO" id="GO:0006508">
    <property type="term" value="P:proteolysis"/>
    <property type="evidence" value="ECO:0007669"/>
    <property type="project" value="UniProtKB-KW"/>
</dbReference>
<dbReference type="RefSeq" id="XP_002675459.1">
    <property type="nucleotide sequence ID" value="XM_002675413.1"/>
</dbReference>
<keyword evidence="4 6" id="KW-0788">Thiol protease</keyword>
<dbReference type="SUPFAM" id="SSF54001">
    <property type="entry name" value="Cysteine proteinases"/>
    <property type="match status" value="1"/>
</dbReference>
<dbReference type="Pfam" id="PF00648">
    <property type="entry name" value="Peptidase_C2"/>
    <property type="match status" value="1"/>
</dbReference>
<keyword evidence="2 6" id="KW-0645">Protease</keyword>
<dbReference type="OMA" id="KEYHAYA"/>
<dbReference type="GeneID" id="8854869"/>
<proteinExistence type="inferred from homology"/>
<evidence type="ECO:0000313" key="9">
    <source>
        <dbReference type="Proteomes" id="UP000006671"/>
    </source>
</evidence>
<dbReference type="InParanoid" id="D2VKM8"/>
<dbReference type="PANTHER" id="PTHR10183">
    <property type="entry name" value="CALPAIN"/>
    <property type="match status" value="1"/>
</dbReference>
<comment type="similarity">
    <text evidence="1">Belongs to the peptidase C2 family.</text>
</comment>
<dbReference type="OrthoDB" id="424753at2759"/>
<dbReference type="InterPro" id="IPR001300">
    <property type="entry name" value="Peptidase_C2_calpain_cat"/>
</dbReference>
<dbReference type="PANTHER" id="PTHR10183:SF379">
    <property type="entry name" value="CALPAIN-5"/>
    <property type="match status" value="1"/>
</dbReference>
<dbReference type="KEGG" id="ngr:NAEGRDRAFT_69449"/>
<feature type="active site" evidence="5 6">
    <location>
        <position position="406"/>
    </location>
</feature>
<evidence type="ECO:0000256" key="2">
    <source>
        <dbReference type="ARBA" id="ARBA00022670"/>
    </source>
</evidence>
<sequence>MSVSEYSIKKTLQEFKEKYGKLDGVSPQFTKTLDTIVKWEKALDNGIGLAKPPHVDFYMNYVKKTDSDFQSGLSGWYPSHCDILDKELKVRSEWVNTPNVPDFLNLTVDQLIQECKNLPVTPSYETPVKTLIDCFQKYGKLYQYLKLLKDYYCALHGIFNPSKEMVERQKRANTSTMFFDTEFKQDWDFSEKISAWLRPCEIADDPQLFFDGIDVLDIRQSSIGTCYFLAAVINLAYKCPRIIKNIFVESDMKKGKHVLRLYKDGKETLVTIDDRLPFGGNGKLLCSRSSTVNEFWVPLLEKAFAKLYGGYKAIGHGGQSDFATATLCGARPLPGLVVTPTSNPLEIWKKLVDFNKAGNTIFVYSPQNYAETEKTSGIKEYHAYAVLEVVKVEDEQKVHRLVKIMNPWGFAGSDMTKQQIQSSMASLEWKGRYSDNSSDWTPYLIKRLNVEFRDDGIFYMCIEDFVQHWKDVKVNALSDVYDCFY</sequence>
<dbReference type="AlphaFoldDB" id="D2VKM8"/>
<accession>D2VKM8</accession>